<feature type="coiled-coil region" evidence="6">
    <location>
        <begin position="268"/>
        <end position="383"/>
    </location>
</feature>
<feature type="coiled-coil region" evidence="6">
    <location>
        <begin position="409"/>
        <end position="436"/>
    </location>
</feature>
<comment type="caution">
    <text evidence="9">The sequence shown here is derived from an EMBL/GenBank/DDBJ whole genome shotgun (WGS) entry which is preliminary data.</text>
</comment>
<dbReference type="PANTHER" id="PTHR30287">
    <property type="entry name" value="MEMBRANE COMPONENT OF PREDICTED ABC SUPERFAMILY METABOLITE UPTAKE TRANSPORTER"/>
    <property type="match status" value="1"/>
</dbReference>
<dbReference type="RefSeq" id="WP_203627990.1">
    <property type="nucleotide sequence ID" value="NZ_BOLQ01000016.1"/>
</dbReference>
<dbReference type="PANTHER" id="PTHR30287:SF1">
    <property type="entry name" value="INNER MEMBRANE PROTEIN"/>
    <property type="match status" value="1"/>
</dbReference>
<evidence type="ECO:0000259" key="8">
    <source>
        <dbReference type="Pfam" id="PF02687"/>
    </source>
</evidence>
<evidence type="ECO:0000256" key="4">
    <source>
        <dbReference type="ARBA" id="ARBA00022989"/>
    </source>
</evidence>
<sequence length="1191" mass="128136">MTKHILWKDIWQAIGKSKGRFLSIAGLMAIGSFALVGLKVAGPDMRATGADYANRLNVADVTVIGDYGLDQSDQTKLKEVKGTSKVEYGYLKDVTIQGKTTSLRLFSKPSTISTYDVKAGRMPTAVNEVALDADYQGQYKLGDTLRVTEKADATGAKVLRRTKFKIVGFVSSGEILSSVNMGETTAGTGELNGYAVILPSAFDSDVYMLARMRFTDLKAVDPYGNTYKGRLQTHKTAIDKALKTQPKNRLAQLQTEADKTIASNQAKLDAAAKKLTDTQAKLQAARRQLDAGQAELTAKQKALTTQVTAAQKKLDDGAAQLKTAAAKLSAAKQQLAAADTKLKAGAQELAAKRAELATAQAKLTTAQKQLTNASAQLKAAKQQLTTGQQTIAKTQATLTSKKQQLTAANTQYKTGLAQLQAAVAQLEKQLAQSGLSTAQQAQLTAQLKATQAKLTATQQAYATFQSGTYDPGMAQLAAGTKQLAAAKSELAQKQNQYEASEARYQTQRTAYTQGKAKAATAQTQITQGAETLAASQQLYEKNLATYNAGLKDCQAKTAELAKGKATLATQQQSGEAQLAAAKKTLASKEQTYKKGAADFAKQAPAARAEIKSGETKLAAAKKQVKQLALPTYTAYSRREMPGGIGYKTYTTVSDIIDALANVFPIFLYFVAALVTFTTMGRFVDEERINAGTLRALGYEPKDVTRKFTVYGFAASMLGTLIGVVAGHTLLPLIVYNAYSDGFTLPRITLAFHPWVTLAAIALALLSAVLPAYLSAKGELAANAAELLLPKPPVAGSKIFLERITPLWNHMSFTHKVTARNIFRYKKRMLMTIFGVAGAVALLLTGYSVRASIGGMSQTQFGGIIHYDMIVAKNSNLTSAASREFAKQTESAAIKSTKAIHYDSLSKVAGKNNDSQAITLIVPQTTAKFDQYVETRNRKTQTTLPLKASGAIISERLANLVGAKVGDTISFKDASDVTRHVTISGITEMYMGHFMIMSRTAYEKAFATDYTTNGELVILKDRSQANVEKEAAKFMALPATAGVVQNTTLTNQIDTIVKSLNKIMLVLIIVAGLLGVVILYNLTNINVSERIRELSTIKVLGFFDNEVTMYIYRETILLTGIGILVGFGIGDVLFRYILAVVPPDEVMFNPALVGTSFLWPTLLIAMITAALGWVVSRTLKNVDMLAALKSVD</sequence>
<feature type="transmembrane region" description="Helical" evidence="7">
    <location>
        <begin position="709"/>
        <end position="734"/>
    </location>
</feature>
<evidence type="ECO:0000256" key="1">
    <source>
        <dbReference type="ARBA" id="ARBA00004651"/>
    </source>
</evidence>
<keyword evidence="10" id="KW-1185">Reference proteome</keyword>
<dbReference type="EMBL" id="JBHTOC010000015">
    <property type="protein sequence ID" value="MFD1430684.1"/>
    <property type="molecule type" value="Genomic_DNA"/>
</dbReference>
<feature type="domain" description="ABC3 transporter permease C-terminal" evidence="8">
    <location>
        <begin position="661"/>
        <end position="775"/>
    </location>
</feature>
<evidence type="ECO:0000313" key="10">
    <source>
        <dbReference type="Proteomes" id="UP001597196"/>
    </source>
</evidence>
<evidence type="ECO:0000256" key="6">
    <source>
        <dbReference type="SAM" id="Coils"/>
    </source>
</evidence>
<proteinExistence type="predicted"/>
<feature type="domain" description="ABC3 transporter permease C-terminal" evidence="8">
    <location>
        <begin position="1065"/>
        <end position="1172"/>
    </location>
</feature>
<protein>
    <submittedName>
        <fullName evidence="9">FtsX-like permease family protein</fullName>
    </submittedName>
</protein>
<feature type="transmembrane region" description="Helical" evidence="7">
    <location>
        <begin position="1156"/>
        <end position="1174"/>
    </location>
</feature>
<comment type="subcellular location">
    <subcellularLocation>
        <location evidence="1">Cell membrane</location>
        <topology evidence="1">Multi-pass membrane protein</topology>
    </subcellularLocation>
</comment>
<name>A0ABW4CKM6_9LACO</name>
<dbReference type="SUPFAM" id="SSF57997">
    <property type="entry name" value="Tropomyosin"/>
    <property type="match status" value="1"/>
</dbReference>
<feature type="coiled-coil region" evidence="6">
    <location>
        <begin position="476"/>
        <end position="510"/>
    </location>
</feature>
<evidence type="ECO:0000256" key="7">
    <source>
        <dbReference type="SAM" id="Phobius"/>
    </source>
</evidence>
<keyword evidence="6" id="KW-0175">Coiled coil</keyword>
<evidence type="ECO:0000256" key="3">
    <source>
        <dbReference type="ARBA" id="ARBA00022692"/>
    </source>
</evidence>
<evidence type="ECO:0000313" key="9">
    <source>
        <dbReference type="EMBL" id="MFD1430684.1"/>
    </source>
</evidence>
<feature type="transmembrane region" description="Helical" evidence="7">
    <location>
        <begin position="1115"/>
        <end position="1136"/>
    </location>
</feature>
<dbReference type="Pfam" id="PF02687">
    <property type="entry name" value="FtsX"/>
    <property type="match status" value="2"/>
</dbReference>
<keyword evidence="4 7" id="KW-1133">Transmembrane helix</keyword>
<gene>
    <name evidence="9" type="ORF">ACFQ4P_10580</name>
</gene>
<evidence type="ECO:0000256" key="2">
    <source>
        <dbReference type="ARBA" id="ARBA00022475"/>
    </source>
</evidence>
<feature type="transmembrane region" description="Helical" evidence="7">
    <location>
        <begin position="658"/>
        <end position="679"/>
    </location>
</feature>
<dbReference type="Proteomes" id="UP001597196">
    <property type="component" value="Unassembled WGS sequence"/>
</dbReference>
<feature type="transmembrane region" description="Helical" evidence="7">
    <location>
        <begin position="1062"/>
        <end position="1081"/>
    </location>
</feature>
<feature type="transmembrane region" description="Helical" evidence="7">
    <location>
        <begin position="754"/>
        <end position="773"/>
    </location>
</feature>
<organism evidence="9 10">
    <name type="scientific">Lacticaseibacillus mingshuiensis</name>
    <dbReference type="NCBI Taxonomy" id="2799574"/>
    <lineage>
        <taxon>Bacteria</taxon>
        <taxon>Bacillati</taxon>
        <taxon>Bacillota</taxon>
        <taxon>Bacilli</taxon>
        <taxon>Lactobacillales</taxon>
        <taxon>Lactobacillaceae</taxon>
        <taxon>Lacticaseibacillus</taxon>
    </lineage>
</organism>
<reference evidence="10" key="1">
    <citation type="journal article" date="2019" name="Int. J. Syst. Evol. Microbiol.">
        <title>The Global Catalogue of Microorganisms (GCM) 10K type strain sequencing project: providing services to taxonomists for standard genome sequencing and annotation.</title>
        <authorList>
            <consortium name="The Broad Institute Genomics Platform"/>
            <consortium name="The Broad Institute Genome Sequencing Center for Infectious Disease"/>
            <person name="Wu L."/>
            <person name="Ma J."/>
        </authorList>
    </citation>
    <scope>NUCLEOTIDE SEQUENCE [LARGE SCALE GENOMIC DNA]</scope>
    <source>
        <strain evidence="10">CCM 8980</strain>
    </source>
</reference>
<feature type="transmembrane region" description="Helical" evidence="7">
    <location>
        <begin position="828"/>
        <end position="848"/>
    </location>
</feature>
<dbReference type="InterPro" id="IPR003838">
    <property type="entry name" value="ABC3_permease_C"/>
</dbReference>
<evidence type="ECO:0000256" key="5">
    <source>
        <dbReference type="ARBA" id="ARBA00023136"/>
    </source>
</evidence>
<feature type="transmembrane region" description="Helical" evidence="7">
    <location>
        <begin position="21"/>
        <end position="38"/>
    </location>
</feature>
<dbReference type="Gene3D" id="1.10.287.1490">
    <property type="match status" value="1"/>
</dbReference>
<keyword evidence="3 7" id="KW-0812">Transmembrane</keyword>
<keyword evidence="5 7" id="KW-0472">Membrane</keyword>
<accession>A0ABW4CKM6</accession>
<keyword evidence="2" id="KW-1003">Cell membrane</keyword>
<dbReference type="InterPro" id="IPR038766">
    <property type="entry name" value="Membrane_comp_ABC_pdt"/>
</dbReference>